<keyword evidence="2" id="KW-1185">Reference proteome</keyword>
<comment type="caution">
    <text evidence="1">The sequence shown here is derived from an EMBL/GenBank/DDBJ whole genome shotgun (WGS) entry which is preliminary data.</text>
</comment>
<evidence type="ECO:0000313" key="1">
    <source>
        <dbReference type="EMBL" id="KAH8040003.1"/>
    </source>
</evidence>
<reference evidence="1" key="1">
    <citation type="journal article" date="2020" name="Cell">
        <title>Large-Scale Comparative Analyses of Tick Genomes Elucidate Their Genetic Diversity and Vector Capacities.</title>
        <authorList>
            <consortium name="Tick Genome and Microbiome Consortium (TIGMIC)"/>
            <person name="Jia N."/>
            <person name="Wang J."/>
            <person name="Shi W."/>
            <person name="Du L."/>
            <person name="Sun Y."/>
            <person name="Zhan W."/>
            <person name="Jiang J.F."/>
            <person name="Wang Q."/>
            <person name="Zhang B."/>
            <person name="Ji P."/>
            <person name="Bell-Sakyi L."/>
            <person name="Cui X.M."/>
            <person name="Yuan T.T."/>
            <person name="Jiang B.G."/>
            <person name="Yang W.F."/>
            <person name="Lam T.T."/>
            <person name="Chang Q.C."/>
            <person name="Ding S.J."/>
            <person name="Wang X.J."/>
            <person name="Zhu J.G."/>
            <person name="Ruan X.D."/>
            <person name="Zhao L."/>
            <person name="Wei J.T."/>
            <person name="Ye R.Z."/>
            <person name="Que T.C."/>
            <person name="Du C.H."/>
            <person name="Zhou Y.H."/>
            <person name="Cheng J.X."/>
            <person name="Dai P.F."/>
            <person name="Guo W.B."/>
            <person name="Han X.H."/>
            <person name="Huang E.J."/>
            <person name="Li L.F."/>
            <person name="Wei W."/>
            <person name="Gao Y.C."/>
            <person name="Liu J.Z."/>
            <person name="Shao H.Z."/>
            <person name="Wang X."/>
            <person name="Wang C.C."/>
            <person name="Yang T.C."/>
            <person name="Huo Q.B."/>
            <person name="Li W."/>
            <person name="Chen H.Y."/>
            <person name="Chen S.E."/>
            <person name="Zhou L.G."/>
            <person name="Ni X.B."/>
            <person name="Tian J.H."/>
            <person name="Sheng Y."/>
            <person name="Liu T."/>
            <person name="Pan Y.S."/>
            <person name="Xia L.Y."/>
            <person name="Li J."/>
            <person name="Zhao F."/>
            <person name="Cao W.C."/>
        </authorList>
    </citation>
    <scope>NUCLEOTIDE SEQUENCE</scope>
    <source>
        <strain evidence="1">Rmic-2018</strain>
    </source>
</reference>
<dbReference type="EMBL" id="JABSTU010000001">
    <property type="protein sequence ID" value="KAH8040003.1"/>
    <property type="molecule type" value="Genomic_DNA"/>
</dbReference>
<dbReference type="AlphaFoldDB" id="A0A9J6F023"/>
<gene>
    <name evidence="1" type="ORF">HPB51_009259</name>
</gene>
<protein>
    <submittedName>
        <fullName evidence="1">Uncharacterized protein</fullName>
    </submittedName>
</protein>
<accession>A0A9J6F023</accession>
<name>A0A9J6F023_RHIMP</name>
<sequence length="207" mass="22513">MSHTSGEAPPIQHRRAADSQASTLRFDLRRLKGLEVAHFEFICGAISVQWYLSAALARLDEQFQKILGLVEYGKKEGAKIESSGEGETTKALLKFLRATSLVERLVGVSACTVTEVGGLRETGIRTHRTTATFSRRQARDVSRAEVRVLYICRYTGGGIVRGNRDGPGHVTRVNHAAAGHVADSMTDVVHLAAGGDTEKLRNEEIGT</sequence>
<dbReference type="Proteomes" id="UP000821866">
    <property type="component" value="Chromosome 1"/>
</dbReference>
<reference evidence="1" key="2">
    <citation type="submission" date="2021-09" db="EMBL/GenBank/DDBJ databases">
        <authorList>
            <person name="Jia N."/>
            <person name="Wang J."/>
            <person name="Shi W."/>
            <person name="Du L."/>
            <person name="Sun Y."/>
            <person name="Zhan W."/>
            <person name="Jiang J."/>
            <person name="Wang Q."/>
            <person name="Zhang B."/>
            <person name="Ji P."/>
            <person name="Sakyi L.B."/>
            <person name="Cui X."/>
            <person name="Yuan T."/>
            <person name="Jiang B."/>
            <person name="Yang W."/>
            <person name="Lam T.T.-Y."/>
            <person name="Chang Q."/>
            <person name="Ding S."/>
            <person name="Wang X."/>
            <person name="Zhu J."/>
            <person name="Ruan X."/>
            <person name="Zhao L."/>
            <person name="Wei J."/>
            <person name="Que T."/>
            <person name="Du C."/>
            <person name="Cheng J."/>
            <person name="Dai P."/>
            <person name="Han X."/>
            <person name="Huang E."/>
            <person name="Gao Y."/>
            <person name="Liu J."/>
            <person name="Shao H."/>
            <person name="Ye R."/>
            <person name="Li L."/>
            <person name="Wei W."/>
            <person name="Wang X."/>
            <person name="Wang C."/>
            <person name="Huo Q."/>
            <person name="Li W."/>
            <person name="Guo W."/>
            <person name="Chen H."/>
            <person name="Chen S."/>
            <person name="Zhou L."/>
            <person name="Zhou L."/>
            <person name="Ni X."/>
            <person name="Tian J."/>
            <person name="Zhou Y."/>
            <person name="Sheng Y."/>
            <person name="Liu T."/>
            <person name="Pan Y."/>
            <person name="Xia L."/>
            <person name="Li J."/>
            <person name="Zhao F."/>
            <person name="Cao W."/>
        </authorList>
    </citation>
    <scope>NUCLEOTIDE SEQUENCE</scope>
    <source>
        <strain evidence="1">Rmic-2018</strain>
        <tissue evidence="1">Larvae</tissue>
    </source>
</reference>
<organism evidence="1 2">
    <name type="scientific">Rhipicephalus microplus</name>
    <name type="common">Cattle tick</name>
    <name type="synonym">Boophilus microplus</name>
    <dbReference type="NCBI Taxonomy" id="6941"/>
    <lineage>
        <taxon>Eukaryota</taxon>
        <taxon>Metazoa</taxon>
        <taxon>Ecdysozoa</taxon>
        <taxon>Arthropoda</taxon>
        <taxon>Chelicerata</taxon>
        <taxon>Arachnida</taxon>
        <taxon>Acari</taxon>
        <taxon>Parasitiformes</taxon>
        <taxon>Ixodida</taxon>
        <taxon>Ixodoidea</taxon>
        <taxon>Ixodidae</taxon>
        <taxon>Rhipicephalinae</taxon>
        <taxon>Rhipicephalus</taxon>
        <taxon>Boophilus</taxon>
    </lineage>
</organism>
<evidence type="ECO:0000313" key="2">
    <source>
        <dbReference type="Proteomes" id="UP000821866"/>
    </source>
</evidence>
<proteinExistence type="predicted"/>